<comment type="caution">
    <text evidence="1">The sequence shown here is derived from an EMBL/GenBank/DDBJ whole genome shotgun (WGS) entry which is preliminary data.</text>
</comment>
<organism evidence="1 2">
    <name type="scientific">Choristoneura fumiferana</name>
    <name type="common">Spruce budworm moth</name>
    <name type="synonym">Archips fumiferana</name>
    <dbReference type="NCBI Taxonomy" id="7141"/>
    <lineage>
        <taxon>Eukaryota</taxon>
        <taxon>Metazoa</taxon>
        <taxon>Ecdysozoa</taxon>
        <taxon>Arthropoda</taxon>
        <taxon>Hexapoda</taxon>
        <taxon>Insecta</taxon>
        <taxon>Pterygota</taxon>
        <taxon>Neoptera</taxon>
        <taxon>Endopterygota</taxon>
        <taxon>Lepidoptera</taxon>
        <taxon>Glossata</taxon>
        <taxon>Ditrysia</taxon>
        <taxon>Tortricoidea</taxon>
        <taxon>Tortricidae</taxon>
        <taxon>Tortricinae</taxon>
        <taxon>Choristoneura</taxon>
    </lineage>
</organism>
<dbReference type="EMBL" id="CM046112">
    <property type="protein sequence ID" value="KAI8429163.1"/>
    <property type="molecule type" value="Genomic_DNA"/>
</dbReference>
<reference evidence="1 2" key="1">
    <citation type="journal article" date="2022" name="Genome Biol. Evol.">
        <title>The Spruce Budworm Genome: Reconstructing the Evolutionary History of Antifreeze Proteins.</title>
        <authorList>
            <person name="Beliveau C."/>
            <person name="Gagne P."/>
            <person name="Picq S."/>
            <person name="Vernygora O."/>
            <person name="Keeling C.I."/>
            <person name="Pinkney K."/>
            <person name="Doucet D."/>
            <person name="Wen F."/>
            <person name="Johnston J.S."/>
            <person name="Maaroufi H."/>
            <person name="Boyle B."/>
            <person name="Laroche J."/>
            <person name="Dewar K."/>
            <person name="Juretic N."/>
            <person name="Blackburn G."/>
            <person name="Nisole A."/>
            <person name="Brunet B."/>
            <person name="Brandao M."/>
            <person name="Lumley L."/>
            <person name="Duan J."/>
            <person name="Quan G."/>
            <person name="Lucarotti C.J."/>
            <person name="Roe A.D."/>
            <person name="Sperling F.A.H."/>
            <person name="Levesque R.C."/>
            <person name="Cusson M."/>
        </authorList>
    </citation>
    <scope>NUCLEOTIDE SEQUENCE [LARGE SCALE GENOMIC DNA]</scope>
    <source>
        <strain evidence="1">Glfc:IPQL:Cfum</strain>
    </source>
</reference>
<keyword evidence="2" id="KW-1185">Reference proteome</keyword>
<name>A0ACC0JYJ2_CHOFU</name>
<accession>A0ACC0JYJ2</accession>
<protein>
    <submittedName>
        <fullName evidence="1">Uncharacterized protein</fullName>
    </submittedName>
</protein>
<proteinExistence type="predicted"/>
<evidence type="ECO:0000313" key="2">
    <source>
        <dbReference type="Proteomes" id="UP001064048"/>
    </source>
</evidence>
<gene>
    <name evidence="1" type="ORF">MSG28_007708</name>
</gene>
<evidence type="ECO:0000313" key="1">
    <source>
        <dbReference type="EMBL" id="KAI8429163.1"/>
    </source>
</evidence>
<sequence>MVWIFALVATIIPAMALGAWGTYEVVEDVKVTELVTRMCTLNGAEDKVPKVLDAVENYERCVIGLFKDETLLQEVAAAIRNGDLNGVYKKYCSRAPQLANCSFTLLDSIALCGGNAAITNLPAARNVVDQLLGFICHNDGERIALFIQEGGPQCFQQNAANLAKCTAYVVEEIESSQAPNERCKVYDHASNCIVSTLSGCEPPTPANMTQALFANVRQAMPCAGADDTFRMYKRWLEGRSDSN</sequence>
<dbReference type="Proteomes" id="UP001064048">
    <property type="component" value="Chromosome 12"/>
</dbReference>